<sequence>MKSIVAYAVATLVAFANALPTTNVNEMPEVVARSSLESRATNCSVAATDTLLFSVPIGAFLEARKARDPSQCSWASDGCTMAPDKPISFNFIPSCQRHDFGYRNCRDQKRFTSAMRKKIDDVFKKDLYKYCSQFSGWHFWKGYQCRRLADTYYAAVRTFGKRDGGYVDLDQPVELVERGPRFD</sequence>
<dbReference type="Pfam" id="PF09056">
    <property type="entry name" value="Phospholip_A2_3"/>
    <property type="match status" value="1"/>
</dbReference>
<evidence type="ECO:0000313" key="2">
    <source>
        <dbReference type="EMBL" id="KYK58633.1"/>
    </source>
</evidence>
<gene>
    <name evidence="2" type="ORF">DCS_05650</name>
</gene>
<dbReference type="RefSeq" id="XP_040657985.1">
    <property type="nucleotide sequence ID" value="XM_040802952.1"/>
</dbReference>
<dbReference type="EMBL" id="LAYC01000002">
    <property type="protein sequence ID" value="KYK58633.1"/>
    <property type="molecule type" value="Genomic_DNA"/>
</dbReference>
<dbReference type="GeneID" id="63718293"/>
<dbReference type="InterPro" id="IPR015141">
    <property type="entry name" value="PLipase_A2_prok/fun"/>
</dbReference>
<proteinExistence type="predicted"/>
<feature type="signal peptide" evidence="1">
    <location>
        <begin position="1"/>
        <end position="18"/>
    </location>
</feature>
<dbReference type="Proteomes" id="UP000076580">
    <property type="component" value="Chromosome 02"/>
</dbReference>
<dbReference type="GO" id="GO:0004623">
    <property type="term" value="F:phospholipase A2 activity"/>
    <property type="evidence" value="ECO:0007669"/>
    <property type="project" value="InterPro"/>
</dbReference>
<dbReference type="OrthoDB" id="5120271at2759"/>
<dbReference type="SUPFAM" id="SSF48619">
    <property type="entry name" value="Phospholipase A2, PLA2"/>
    <property type="match status" value="1"/>
</dbReference>
<evidence type="ECO:0008006" key="4">
    <source>
        <dbReference type="Google" id="ProtNLM"/>
    </source>
</evidence>
<evidence type="ECO:0000313" key="3">
    <source>
        <dbReference type="Proteomes" id="UP000076580"/>
    </source>
</evidence>
<dbReference type="Gene3D" id="1.20.90.10">
    <property type="entry name" value="Phospholipase A2 domain"/>
    <property type="match status" value="1"/>
</dbReference>
<dbReference type="GO" id="GO:0050482">
    <property type="term" value="P:arachidonate secretion"/>
    <property type="evidence" value="ECO:0007669"/>
    <property type="project" value="InterPro"/>
</dbReference>
<dbReference type="AlphaFoldDB" id="A0A151GNE9"/>
<accession>A0A151GNE9</accession>
<keyword evidence="3" id="KW-1185">Reference proteome</keyword>
<dbReference type="InParanoid" id="A0A151GNE9"/>
<dbReference type="GO" id="GO:0006644">
    <property type="term" value="P:phospholipid metabolic process"/>
    <property type="evidence" value="ECO:0007669"/>
    <property type="project" value="InterPro"/>
</dbReference>
<name>A0A151GNE9_DRECN</name>
<reference evidence="2 3" key="1">
    <citation type="journal article" date="2016" name="Sci. Rep.">
        <title>Insights into Adaptations to a Near-Obligate Nematode Endoparasitic Lifestyle from the Finished Genome of Drechmeria coniospora.</title>
        <authorList>
            <person name="Zhang L."/>
            <person name="Zhou Z."/>
            <person name="Guo Q."/>
            <person name="Fokkens L."/>
            <person name="Miskei M."/>
            <person name="Pocsi I."/>
            <person name="Zhang W."/>
            <person name="Chen M."/>
            <person name="Wang L."/>
            <person name="Sun Y."/>
            <person name="Donzelli B.G."/>
            <person name="Gibson D.M."/>
            <person name="Nelson D.R."/>
            <person name="Luo J.G."/>
            <person name="Rep M."/>
            <person name="Liu H."/>
            <person name="Yang S."/>
            <person name="Wang J."/>
            <person name="Krasnoff S.B."/>
            <person name="Xu Y."/>
            <person name="Molnar I."/>
            <person name="Lin M."/>
        </authorList>
    </citation>
    <scope>NUCLEOTIDE SEQUENCE [LARGE SCALE GENOMIC DNA]</scope>
    <source>
        <strain evidence="2 3">ARSEF 6962</strain>
    </source>
</reference>
<keyword evidence="1" id="KW-0732">Signal</keyword>
<organism evidence="2 3">
    <name type="scientific">Drechmeria coniospora</name>
    <name type="common">Nematophagous fungus</name>
    <name type="synonym">Meria coniospora</name>
    <dbReference type="NCBI Taxonomy" id="98403"/>
    <lineage>
        <taxon>Eukaryota</taxon>
        <taxon>Fungi</taxon>
        <taxon>Dikarya</taxon>
        <taxon>Ascomycota</taxon>
        <taxon>Pezizomycotina</taxon>
        <taxon>Sordariomycetes</taxon>
        <taxon>Hypocreomycetidae</taxon>
        <taxon>Hypocreales</taxon>
        <taxon>Ophiocordycipitaceae</taxon>
        <taxon>Drechmeria</taxon>
    </lineage>
</organism>
<protein>
    <recommendedName>
        <fullName evidence="4">Secretory phospholipase A2</fullName>
    </recommendedName>
</protein>
<feature type="chain" id="PRO_5007580819" description="Secretory phospholipase A2" evidence="1">
    <location>
        <begin position="19"/>
        <end position="183"/>
    </location>
</feature>
<evidence type="ECO:0000256" key="1">
    <source>
        <dbReference type="SAM" id="SignalP"/>
    </source>
</evidence>
<comment type="caution">
    <text evidence="2">The sequence shown here is derived from an EMBL/GenBank/DDBJ whole genome shotgun (WGS) entry which is preliminary data.</text>
</comment>
<dbReference type="InterPro" id="IPR036444">
    <property type="entry name" value="PLipase_A2_dom_sf"/>
</dbReference>